<sequence length="602" mass="68389">MKTKLCLLLLFLSTLFHFTVTRPVQALAKFSTNYQVNYTVYPSGVTHVKFLINQVNNLSVVYATEFSLSVNHTRLENIRVADENASLVPNVIRTRNGSIISFSFLNKVVGKDKKHFFTIEYDTTDVTTKVGNTWEINIPKLEPDENTVDHNIILTLPLNFPQPAFIDPKPSAIVNNNYYFSGKSLGNRHISAVFGQEQYYRVILDYHLQNNTKKKSIQKIALPPDTNYQKVLIEKIDPRPEKFETDIDGNWLATYTVDPDEKLDIKANLAIKVSFLPATKNNSHPEAFLQSNNIWDYDNPIFTIPDIQSLRTPKAIYDFVVDKFTYDFNKVSKLKTQKLSASESLKQPESAICSDFTNTFIAISRKAGIPARELQGFALSENPDLKPLSLKQDVLHSWPEFFDSEKNTWVQIDPTWAKTTQGIDYFNKLDFNHIVFVIHGTDPNMPITAGGYKNGDNQNKDVSVEPISEMEFPSAQIAIGEIKQTDGVVSIELKNNNPVGFFGSINIEKNQYISDNTNQVTIAPFSSEPLRIGVNHRPLLNKRLVTTIISINGARYEQRIQIEPLFSPVPLFSGIGGLFVAGTFLTRRLYLRRRQRKTTLHR</sequence>
<evidence type="ECO:0000256" key="1">
    <source>
        <dbReference type="SAM" id="Phobius"/>
    </source>
</evidence>
<dbReference type="InterPro" id="IPR038765">
    <property type="entry name" value="Papain-like_cys_pep_sf"/>
</dbReference>
<feature type="transmembrane region" description="Helical" evidence="1">
    <location>
        <begin position="565"/>
        <end position="586"/>
    </location>
</feature>
<dbReference type="EMBL" id="LCHN01000010">
    <property type="protein sequence ID" value="KKT35850.1"/>
    <property type="molecule type" value="Genomic_DNA"/>
</dbReference>
<accession>A0A0G1GMU6</accession>
<gene>
    <name evidence="4" type="ORF">UW23_C0010G0006</name>
</gene>
<feature type="domain" description="Transglutaminase-like" evidence="3">
    <location>
        <begin position="345"/>
        <end position="416"/>
    </location>
</feature>
<protein>
    <submittedName>
        <fullName evidence="4">Transglutaminase domain-containing protein</fullName>
    </submittedName>
</protein>
<dbReference type="Proteomes" id="UP000034069">
    <property type="component" value="Unassembled WGS sequence"/>
</dbReference>
<reference evidence="4 5" key="1">
    <citation type="journal article" date="2015" name="Nature">
        <title>rRNA introns, odd ribosomes, and small enigmatic genomes across a large radiation of phyla.</title>
        <authorList>
            <person name="Brown C.T."/>
            <person name="Hug L.A."/>
            <person name="Thomas B.C."/>
            <person name="Sharon I."/>
            <person name="Castelle C.J."/>
            <person name="Singh A."/>
            <person name="Wilkins M.J."/>
            <person name="Williams K.H."/>
            <person name="Banfield J.F."/>
        </authorList>
    </citation>
    <scope>NUCLEOTIDE SEQUENCE [LARGE SCALE GENOMIC DNA]</scope>
</reference>
<dbReference type="PANTHER" id="PTHR33490">
    <property type="entry name" value="BLR5614 PROTEIN-RELATED"/>
    <property type="match status" value="1"/>
</dbReference>
<feature type="chain" id="PRO_5002537305" evidence="2">
    <location>
        <begin position="27"/>
        <end position="602"/>
    </location>
</feature>
<dbReference type="Pfam" id="PF01841">
    <property type="entry name" value="Transglut_core"/>
    <property type="match status" value="1"/>
</dbReference>
<feature type="signal peptide" evidence="2">
    <location>
        <begin position="1"/>
        <end position="26"/>
    </location>
</feature>
<keyword evidence="2" id="KW-0732">Signal</keyword>
<dbReference type="Gene3D" id="3.10.620.30">
    <property type="match status" value="1"/>
</dbReference>
<evidence type="ECO:0000313" key="4">
    <source>
        <dbReference type="EMBL" id="KKT35850.1"/>
    </source>
</evidence>
<proteinExistence type="predicted"/>
<organism evidence="4 5">
    <name type="scientific">Candidatus Collierbacteria bacterium GW2011_GWA1_44_12</name>
    <dbReference type="NCBI Taxonomy" id="1618376"/>
    <lineage>
        <taxon>Bacteria</taxon>
        <taxon>Candidatus Collieribacteriota</taxon>
    </lineage>
</organism>
<evidence type="ECO:0000313" key="5">
    <source>
        <dbReference type="Proteomes" id="UP000034069"/>
    </source>
</evidence>
<dbReference type="SUPFAM" id="SSF54001">
    <property type="entry name" value="Cysteine proteinases"/>
    <property type="match status" value="1"/>
</dbReference>
<dbReference type="AlphaFoldDB" id="A0A0G1GMU6"/>
<keyword evidence="1" id="KW-0812">Transmembrane</keyword>
<keyword evidence="1" id="KW-0472">Membrane</keyword>
<dbReference type="InterPro" id="IPR002931">
    <property type="entry name" value="Transglutaminase-like"/>
</dbReference>
<comment type="caution">
    <text evidence="4">The sequence shown here is derived from an EMBL/GenBank/DDBJ whole genome shotgun (WGS) entry which is preliminary data.</text>
</comment>
<dbReference type="PANTHER" id="PTHR33490:SF6">
    <property type="entry name" value="SLL1049 PROTEIN"/>
    <property type="match status" value="1"/>
</dbReference>
<evidence type="ECO:0000259" key="3">
    <source>
        <dbReference type="SMART" id="SM00460"/>
    </source>
</evidence>
<dbReference type="SMART" id="SM00460">
    <property type="entry name" value="TGc"/>
    <property type="match status" value="1"/>
</dbReference>
<keyword evidence="1" id="KW-1133">Transmembrane helix</keyword>
<evidence type="ECO:0000256" key="2">
    <source>
        <dbReference type="SAM" id="SignalP"/>
    </source>
</evidence>
<name>A0A0G1GMU6_9BACT</name>